<organism evidence="1 2">
    <name type="scientific">Amborella trichopoda</name>
    <dbReference type="NCBI Taxonomy" id="13333"/>
    <lineage>
        <taxon>Eukaryota</taxon>
        <taxon>Viridiplantae</taxon>
        <taxon>Streptophyta</taxon>
        <taxon>Embryophyta</taxon>
        <taxon>Tracheophyta</taxon>
        <taxon>Spermatophyta</taxon>
        <taxon>Magnoliopsida</taxon>
        <taxon>Amborellales</taxon>
        <taxon>Amborellaceae</taxon>
        <taxon>Amborella</taxon>
    </lineage>
</organism>
<dbReference type="EMBL" id="KI393256">
    <property type="protein sequence ID" value="ERN08654.1"/>
    <property type="molecule type" value="Genomic_DNA"/>
</dbReference>
<dbReference type="STRING" id="13333.W1PLM6"/>
<gene>
    <name evidence="1" type="ORF">AMTR_s00017p00208730</name>
</gene>
<dbReference type="eggNOG" id="KOG0928">
    <property type="taxonomic scope" value="Eukaryota"/>
</dbReference>
<keyword evidence="2" id="KW-1185">Reference proteome</keyword>
<proteinExistence type="predicted"/>
<evidence type="ECO:0000313" key="2">
    <source>
        <dbReference type="Proteomes" id="UP000017836"/>
    </source>
</evidence>
<dbReference type="Proteomes" id="UP000017836">
    <property type="component" value="Unassembled WGS sequence"/>
</dbReference>
<dbReference type="HOGENOM" id="CLU_1724751_0_0_1"/>
<protein>
    <submittedName>
        <fullName evidence="1">Uncharacterized protein</fullName>
    </submittedName>
</protein>
<name>W1PLM6_AMBTC</name>
<dbReference type="Gramene" id="ERN08654">
    <property type="protein sequence ID" value="ERN08654"/>
    <property type="gene ID" value="AMTR_s00017p00208730"/>
</dbReference>
<dbReference type="AlphaFoldDB" id="W1PLM6"/>
<sequence length="152" mass="17023">MRAEYAPCNNRREIIYKVLRMEIFDGRTPTAAEAMKAVVEAVANCRLERTDAGLEDAVLVRIQQVLLACVRCKAGTLLDDRVVCVAFNTCFQVVQQATGRGDLLHRQARLDYERRTNMGSGFWLNNEGVKGSLLYGVLGCRSMALVQIRARL</sequence>
<evidence type="ECO:0000313" key="1">
    <source>
        <dbReference type="EMBL" id="ERN08654.1"/>
    </source>
</evidence>
<reference evidence="2" key="1">
    <citation type="journal article" date="2013" name="Science">
        <title>The Amborella genome and the evolution of flowering plants.</title>
        <authorList>
            <consortium name="Amborella Genome Project"/>
        </authorList>
    </citation>
    <scope>NUCLEOTIDE SEQUENCE [LARGE SCALE GENOMIC DNA]</scope>
</reference>
<accession>W1PLM6</accession>